<gene>
    <name evidence="14" type="ORF">CHIRRI_LOCUS684</name>
</gene>
<feature type="domain" description="Peptidase S1" evidence="12">
    <location>
        <begin position="192"/>
        <end position="440"/>
    </location>
</feature>
<evidence type="ECO:0000256" key="7">
    <source>
        <dbReference type="ARBA" id="ARBA00023157"/>
    </source>
</evidence>
<evidence type="ECO:0000313" key="14">
    <source>
        <dbReference type="EMBL" id="CAG9797695.1"/>
    </source>
</evidence>
<comment type="similarity">
    <text evidence="8 10">Belongs to the peptidase S1 family. CLIP subfamily.</text>
</comment>
<evidence type="ECO:0000313" key="15">
    <source>
        <dbReference type="Proteomes" id="UP001153620"/>
    </source>
</evidence>
<dbReference type="PROSITE" id="PS50240">
    <property type="entry name" value="TRYPSIN_DOM"/>
    <property type="match status" value="1"/>
</dbReference>
<dbReference type="CDD" id="cd00190">
    <property type="entry name" value="Tryp_SPc"/>
    <property type="match status" value="1"/>
</dbReference>
<keyword evidence="10" id="KW-0964">Secreted</keyword>
<dbReference type="GO" id="GO:0016020">
    <property type="term" value="C:membrane"/>
    <property type="evidence" value="ECO:0007669"/>
    <property type="project" value="UniProtKB-SubCell"/>
</dbReference>
<feature type="signal peptide" evidence="10">
    <location>
        <begin position="1"/>
        <end position="18"/>
    </location>
</feature>
<dbReference type="Gene3D" id="3.30.1640.30">
    <property type="match status" value="2"/>
</dbReference>
<dbReference type="PROSITE" id="PS00135">
    <property type="entry name" value="TRYPSIN_SER"/>
    <property type="match status" value="1"/>
</dbReference>
<dbReference type="EC" id="3.4.21.-" evidence="9"/>
<feature type="domain" description="Clip" evidence="13">
    <location>
        <begin position="22"/>
        <end position="78"/>
    </location>
</feature>
<keyword evidence="15" id="KW-1185">Reference proteome</keyword>
<dbReference type="PANTHER" id="PTHR24252">
    <property type="entry name" value="ACROSIN-RELATED"/>
    <property type="match status" value="1"/>
</dbReference>
<dbReference type="AlphaFoldDB" id="A0A9N9WMJ8"/>
<proteinExistence type="inferred from homology"/>
<dbReference type="GO" id="GO:0006508">
    <property type="term" value="P:proteolysis"/>
    <property type="evidence" value="ECO:0007669"/>
    <property type="project" value="UniProtKB-KW"/>
</dbReference>
<dbReference type="EMBL" id="OU895877">
    <property type="protein sequence ID" value="CAG9797695.1"/>
    <property type="molecule type" value="Genomic_DNA"/>
</dbReference>
<reference evidence="14" key="2">
    <citation type="submission" date="2022-10" db="EMBL/GenBank/DDBJ databases">
        <authorList>
            <consortium name="ENA_rothamsted_submissions"/>
            <consortium name="culmorum"/>
            <person name="King R."/>
        </authorList>
    </citation>
    <scope>NUCLEOTIDE SEQUENCE</scope>
</reference>
<keyword evidence="7" id="KW-1015">Disulfide bond</keyword>
<dbReference type="InterPro" id="IPR038565">
    <property type="entry name" value="CLIP_sf"/>
</dbReference>
<dbReference type="Proteomes" id="UP001153620">
    <property type="component" value="Chromosome 1"/>
</dbReference>
<dbReference type="SMART" id="SM00020">
    <property type="entry name" value="Tryp_SPc"/>
    <property type="match status" value="1"/>
</dbReference>
<feature type="chain" id="PRO_5040545812" description="CLIP domain-containing serine protease" evidence="10">
    <location>
        <begin position="19"/>
        <end position="442"/>
    </location>
</feature>
<dbReference type="FunFam" id="2.40.10.10:FF:000006">
    <property type="entry name" value="Serine proteinase stubble"/>
    <property type="match status" value="1"/>
</dbReference>
<evidence type="ECO:0000256" key="1">
    <source>
        <dbReference type="ARBA" id="ARBA00004606"/>
    </source>
</evidence>
<evidence type="ECO:0000256" key="5">
    <source>
        <dbReference type="ARBA" id="ARBA00022825"/>
    </source>
</evidence>
<evidence type="ECO:0000259" key="13">
    <source>
        <dbReference type="PROSITE" id="PS51888"/>
    </source>
</evidence>
<organism evidence="14 15">
    <name type="scientific">Chironomus riparius</name>
    <dbReference type="NCBI Taxonomy" id="315576"/>
    <lineage>
        <taxon>Eukaryota</taxon>
        <taxon>Metazoa</taxon>
        <taxon>Ecdysozoa</taxon>
        <taxon>Arthropoda</taxon>
        <taxon>Hexapoda</taxon>
        <taxon>Insecta</taxon>
        <taxon>Pterygota</taxon>
        <taxon>Neoptera</taxon>
        <taxon>Endopterygota</taxon>
        <taxon>Diptera</taxon>
        <taxon>Nematocera</taxon>
        <taxon>Chironomoidea</taxon>
        <taxon>Chironomidae</taxon>
        <taxon>Chironominae</taxon>
        <taxon>Chironomus</taxon>
    </lineage>
</organism>
<keyword evidence="2 9" id="KW-0645">Protease</keyword>
<dbReference type="GO" id="GO:0005576">
    <property type="term" value="C:extracellular region"/>
    <property type="evidence" value="ECO:0007669"/>
    <property type="project" value="UniProtKB-SubCell"/>
</dbReference>
<dbReference type="Gene3D" id="2.40.10.10">
    <property type="entry name" value="Trypsin-like serine proteases"/>
    <property type="match status" value="1"/>
</dbReference>
<dbReference type="InterPro" id="IPR009003">
    <property type="entry name" value="Peptidase_S1_PA"/>
</dbReference>
<name>A0A9N9WMJ8_9DIPT</name>
<dbReference type="PROSITE" id="PS51888">
    <property type="entry name" value="CLIP"/>
    <property type="match status" value="2"/>
</dbReference>
<dbReference type="InterPro" id="IPR001254">
    <property type="entry name" value="Trypsin_dom"/>
</dbReference>
<evidence type="ECO:0000256" key="6">
    <source>
        <dbReference type="ARBA" id="ARBA00022968"/>
    </source>
</evidence>
<protein>
    <recommendedName>
        <fullName evidence="10">CLIP domain-containing serine protease</fullName>
        <ecNumber evidence="9">3.4.21.-</ecNumber>
    </recommendedName>
</protein>
<evidence type="ECO:0000259" key="12">
    <source>
        <dbReference type="PROSITE" id="PS50240"/>
    </source>
</evidence>
<keyword evidence="6" id="KW-0812">Transmembrane</keyword>
<keyword evidence="4 9" id="KW-0378">Hydrolase</keyword>
<keyword evidence="6" id="KW-0735">Signal-anchor</keyword>
<reference evidence="14" key="1">
    <citation type="submission" date="2022-01" db="EMBL/GenBank/DDBJ databases">
        <authorList>
            <person name="King R."/>
        </authorList>
    </citation>
    <scope>NUCLEOTIDE SEQUENCE</scope>
</reference>
<keyword evidence="3 10" id="KW-0732">Signal</keyword>
<dbReference type="InterPro" id="IPR001314">
    <property type="entry name" value="Peptidase_S1A"/>
</dbReference>
<dbReference type="InterPro" id="IPR018114">
    <property type="entry name" value="TRYPSIN_HIS"/>
</dbReference>
<dbReference type="OrthoDB" id="425190at2759"/>
<dbReference type="InterPro" id="IPR022700">
    <property type="entry name" value="CLIP"/>
</dbReference>
<evidence type="ECO:0000256" key="11">
    <source>
        <dbReference type="SAM" id="MobiDB-lite"/>
    </source>
</evidence>
<keyword evidence="5 9" id="KW-0720">Serine protease</keyword>
<evidence type="ECO:0000256" key="9">
    <source>
        <dbReference type="RuleBase" id="RU363034"/>
    </source>
</evidence>
<feature type="domain" description="Clip" evidence="13">
    <location>
        <begin position="97"/>
        <end position="150"/>
    </location>
</feature>
<dbReference type="PANTHER" id="PTHR24252:SF7">
    <property type="entry name" value="HYALIN"/>
    <property type="match status" value="1"/>
</dbReference>
<evidence type="ECO:0000256" key="2">
    <source>
        <dbReference type="ARBA" id="ARBA00022670"/>
    </source>
</evidence>
<comment type="subcellular location">
    <subcellularLocation>
        <location evidence="1">Membrane</location>
        <topology evidence="1">Single-pass type II membrane protein</topology>
    </subcellularLocation>
    <subcellularLocation>
        <location evidence="10">Secreted</location>
    </subcellularLocation>
</comment>
<dbReference type="InterPro" id="IPR033116">
    <property type="entry name" value="TRYPSIN_SER"/>
</dbReference>
<evidence type="ECO:0000256" key="3">
    <source>
        <dbReference type="ARBA" id="ARBA00022729"/>
    </source>
</evidence>
<dbReference type="InterPro" id="IPR043504">
    <property type="entry name" value="Peptidase_S1_PA_chymotrypsin"/>
</dbReference>
<dbReference type="SMART" id="SM00680">
    <property type="entry name" value="CLIP"/>
    <property type="match status" value="2"/>
</dbReference>
<dbReference type="PROSITE" id="PS00134">
    <property type="entry name" value="TRYPSIN_HIS"/>
    <property type="match status" value="1"/>
</dbReference>
<dbReference type="GO" id="GO:0004252">
    <property type="term" value="F:serine-type endopeptidase activity"/>
    <property type="evidence" value="ECO:0007669"/>
    <property type="project" value="UniProtKB-UniRule"/>
</dbReference>
<dbReference type="Pfam" id="PF00089">
    <property type="entry name" value="Trypsin"/>
    <property type="match status" value="1"/>
</dbReference>
<comment type="domain">
    <text evidence="10">The clip domain consists of 35-55 residues which are 'knitted' together usually by 3 conserved disulfide bonds forming a clip-like compact structure.</text>
</comment>
<dbReference type="PRINTS" id="PR00722">
    <property type="entry name" value="CHYMOTRYPSIN"/>
</dbReference>
<evidence type="ECO:0000256" key="10">
    <source>
        <dbReference type="RuleBase" id="RU366078"/>
    </source>
</evidence>
<evidence type="ECO:0000256" key="4">
    <source>
        <dbReference type="ARBA" id="ARBA00022801"/>
    </source>
</evidence>
<feature type="region of interest" description="Disordered" evidence="11">
    <location>
        <begin position="152"/>
        <end position="174"/>
    </location>
</feature>
<evidence type="ECO:0000256" key="8">
    <source>
        <dbReference type="ARBA" id="ARBA00024195"/>
    </source>
</evidence>
<accession>A0A9N9WMJ8</accession>
<dbReference type="Pfam" id="PF12032">
    <property type="entry name" value="CLIP"/>
    <property type="match status" value="2"/>
</dbReference>
<sequence>MGLVLLIFLSSLAVLVNSQGESCTAYDKQRGQCVALPNCNSLISLYRQDRSQNTINILLANQKSCGNRKSGRNPLMCCSDGVPQQVAPPMNQRTGPPCRTPDEISGYCINVKQCPVVLNTFIQRQKDPEYIQYIRNSNARCDYAAQTICCPNEDSPATQPPPPQTSPASLSSRSQLFTPPRCGMSKVPHNRVVGGAPAKQGGWPWMALLGYRNDLGELGWKCGGSIISNRHILTAAHCIRNDLFVVRLGEHDLSDDTEAQHVDIPVKQKIVHPSYDKKDGNSDVAILVLENDIPFSTQITPVCIPLNDAERTRNFVGYTPFAAGWGRTQEGGRSANVLQEIQLPVVDNNVCKENYAAINKVVTEKQFNDAVLCAGYEEGGRDTCNGDSGGPLMFPLVKNGEANYYQIGIVSYGIGCARAQVPGVYARVATFSDWIKNIVETT</sequence>
<dbReference type="SUPFAM" id="SSF50494">
    <property type="entry name" value="Trypsin-like serine proteases"/>
    <property type="match status" value="1"/>
</dbReference>